<evidence type="ECO:0000313" key="2">
    <source>
        <dbReference type="Proteomes" id="UP000192678"/>
    </source>
</evidence>
<reference evidence="1 2" key="1">
    <citation type="submission" date="2017-04" db="EMBL/GenBank/DDBJ databases">
        <authorList>
            <person name="Afonso C.L."/>
            <person name="Miller P.J."/>
            <person name="Scott M.A."/>
            <person name="Spackman E."/>
            <person name="Goraichik I."/>
            <person name="Dimitrov K.M."/>
            <person name="Suarez D.L."/>
            <person name="Swayne D.E."/>
        </authorList>
    </citation>
    <scope>NUCLEOTIDE SEQUENCE [LARGE SCALE GENOMIC DNA]</scope>
    <source>
        <strain evidence="1 2">DSM 19625</strain>
    </source>
</reference>
<dbReference type="RefSeq" id="WP_084289416.1">
    <property type="nucleotide sequence ID" value="NZ_FWYB01000005.1"/>
</dbReference>
<dbReference type="STRING" id="475255.SAMN04488101_10567"/>
<organism evidence="1 2">
    <name type="scientific">Pedobacter nyackensis</name>
    <dbReference type="NCBI Taxonomy" id="475255"/>
    <lineage>
        <taxon>Bacteria</taxon>
        <taxon>Pseudomonadati</taxon>
        <taxon>Bacteroidota</taxon>
        <taxon>Sphingobacteriia</taxon>
        <taxon>Sphingobacteriales</taxon>
        <taxon>Sphingobacteriaceae</taxon>
        <taxon>Pedobacter</taxon>
    </lineage>
</organism>
<gene>
    <name evidence="1" type="ORF">SAMN04488101_10567</name>
</gene>
<dbReference type="OrthoDB" id="707849at2"/>
<evidence type="ECO:0008006" key="3">
    <source>
        <dbReference type="Google" id="ProtNLM"/>
    </source>
</evidence>
<proteinExistence type="predicted"/>
<dbReference type="InterPro" id="IPR025396">
    <property type="entry name" value="DUF4302"/>
</dbReference>
<dbReference type="PROSITE" id="PS51257">
    <property type="entry name" value="PROKAR_LIPOPROTEIN"/>
    <property type="match status" value="1"/>
</dbReference>
<sequence length="443" mass="47795">MKKFIYIALVITGFIAGCKKDSDPIFEDPDVRLSAVLAEDQAKLLSAADGWKATIYPIGGKGFTYYFKFTADGKVSMLSDFNLTSAGTIAESTYRLKALQRPTLIFDSYNYIHLAADPDAAISGGGASTAAGLKSDFEFAFTEAVGDTVKFVGIFNLNRMSMVKLSAAESQAILAGGLKTMMEANTLYLIANRYPYIQFADGTKGAVDLNPVAKSFKFTYVDAQNTIVTQSAVFNFGINKIVLSDPIKYGNVIFKELLWDSATKAYYIMAGTTRITLQNGTAPLVPLSLMFGYQNTFAYRKITIPASGLPVGVTSGFTAVYNSTVSLFAASSPPTGRTITTIVLTLTSNNTLSVDVTYKSGTSTFLASASYTYIRVGDVFTLSAPVYNGNWVTRTTEIAPLTNYMLSGPFKINWVTSSNPANTSAMGGFYRTADPSSFFYGVL</sequence>
<protein>
    <recommendedName>
        <fullName evidence="3">DUF4302 domain-containing protein</fullName>
    </recommendedName>
</protein>
<name>A0A1W2CZE5_9SPHI</name>
<dbReference type="AlphaFoldDB" id="A0A1W2CZE5"/>
<keyword evidence="2" id="KW-1185">Reference proteome</keyword>
<dbReference type="Pfam" id="PF14135">
    <property type="entry name" value="DUF4302"/>
    <property type="match status" value="1"/>
</dbReference>
<dbReference type="Proteomes" id="UP000192678">
    <property type="component" value="Unassembled WGS sequence"/>
</dbReference>
<accession>A0A1W2CZE5</accession>
<evidence type="ECO:0000313" key="1">
    <source>
        <dbReference type="EMBL" id="SMC90088.1"/>
    </source>
</evidence>
<dbReference type="EMBL" id="FWYB01000005">
    <property type="protein sequence ID" value="SMC90088.1"/>
    <property type="molecule type" value="Genomic_DNA"/>
</dbReference>